<dbReference type="Pfam" id="PF01008">
    <property type="entry name" value="IF-2B"/>
    <property type="match status" value="1"/>
</dbReference>
<dbReference type="PANTHER" id="PTHR43475:SF1">
    <property type="entry name" value="METHYLTHIORIBOSE-1-PHOSPHATE ISOMERASE"/>
    <property type="match status" value="1"/>
</dbReference>
<feature type="binding site" evidence="4">
    <location>
        <begin position="233"/>
        <end position="234"/>
    </location>
    <ligand>
        <name>substrate</name>
    </ligand>
</feature>
<feature type="site" description="Transition state stabilizer" evidence="4">
    <location>
        <position position="143"/>
    </location>
</feature>
<keyword evidence="1 4" id="KW-0028">Amino-acid biosynthesis</keyword>
<dbReference type="AlphaFoldDB" id="A0A9W6FZP9"/>
<dbReference type="GO" id="GO:0019509">
    <property type="term" value="P:L-methionine salvage from methylthioadenosine"/>
    <property type="evidence" value="ECO:0007669"/>
    <property type="project" value="UniProtKB-UniRule"/>
</dbReference>
<dbReference type="FunFam" id="1.20.120.420:FF:000003">
    <property type="entry name" value="Methylthioribose-1-phosphate isomerase"/>
    <property type="match status" value="1"/>
</dbReference>
<comment type="similarity">
    <text evidence="4">Belongs to the EIF-2B alpha/beta/delta subunits family. MtnA subfamily.</text>
</comment>
<dbReference type="InterPro" id="IPR027363">
    <property type="entry name" value="M1Pi_N"/>
</dbReference>
<dbReference type="InterPro" id="IPR042529">
    <property type="entry name" value="IF_2B-like_C"/>
</dbReference>
<dbReference type="NCBIfam" id="TIGR00524">
    <property type="entry name" value="eIF-2B_rel"/>
    <property type="match status" value="1"/>
</dbReference>
<comment type="catalytic activity">
    <reaction evidence="4">
        <text>5-(methylsulfanyl)-alpha-D-ribose 1-phosphate = 5-(methylsulfanyl)-D-ribulose 1-phosphate</text>
        <dbReference type="Rhea" id="RHEA:19989"/>
        <dbReference type="ChEBI" id="CHEBI:58533"/>
        <dbReference type="ChEBI" id="CHEBI:58548"/>
        <dbReference type="EC" id="5.3.1.23"/>
    </reaction>
</comment>
<dbReference type="InterPro" id="IPR011559">
    <property type="entry name" value="Initiation_fac_2B_a/b/d"/>
</dbReference>
<feature type="active site" description="Proton donor" evidence="4">
    <location>
        <position position="223"/>
    </location>
</feature>
<dbReference type="Proteomes" id="UP001144352">
    <property type="component" value="Unassembled WGS sequence"/>
</dbReference>
<feature type="binding site" evidence="4">
    <location>
        <position position="75"/>
    </location>
    <ligand>
        <name>substrate</name>
    </ligand>
</feature>
<accession>A0A9W6FZP9</accession>
<dbReference type="EC" id="5.3.1.23" evidence="4"/>
<feature type="binding site" evidence="4">
    <location>
        <position position="182"/>
    </location>
    <ligand>
        <name>substrate</name>
    </ligand>
</feature>
<comment type="function">
    <text evidence="4">Catalyzes the interconversion of methylthioribose-1-phosphate (MTR-1-P) into methylthioribulose-1-phosphate (MTRu-1-P).</text>
</comment>
<dbReference type="Gene3D" id="3.40.50.10470">
    <property type="entry name" value="Translation initiation factor eif-2b, domain 2"/>
    <property type="match status" value="1"/>
</dbReference>
<dbReference type="InterPro" id="IPR000649">
    <property type="entry name" value="IF-2B-related"/>
</dbReference>
<dbReference type="EMBL" id="BSDS01000001">
    <property type="protein sequence ID" value="GLI38090.1"/>
    <property type="molecule type" value="Genomic_DNA"/>
</dbReference>
<evidence type="ECO:0000256" key="4">
    <source>
        <dbReference type="HAMAP-Rule" id="MF_01678"/>
    </source>
</evidence>
<name>A0A9W6FZP9_9BACT</name>
<dbReference type="NCBIfam" id="TIGR00512">
    <property type="entry name" value="salvage_mtnA"/>
    <property type="match status" value="1"/>
</dbReference>
<dbReference type="NCBIfam" id="NF004326">
    <property type="entry name" value="PRK05720.1"/>
    <property type="match status" value="1"/>
</dbReference>
<dbReference type="PANTHER" id="PTHR43475">
    <property type="entry name" value="METHYLTHIORIBOSE-1-PHOSPHATE ISOMERASE"/>
    <property type="match status" value="1"/>
</dbReference>
<evidence type="ECO:0000313" key="5">
    <source>
        <dbReference type="EMBL" id="GLI38090.1"/>
    </source>
</evidence>
<evidence type="ECO:0000313" key="6">
    <source>
        <dbReference type="Proteomes" id="UP001144352"/>
    </source>
</evidence>
<comment type="caution">
    <text evidence="5">The sequence shown here is derived from an EMBL/GenBank/DDBJ whole genome shotgun (WGS) entry which is preliminary data.</text>
</comment>
<protein>
    <recommendedName>
        <fullName evidence="4">Methylthioribose-1-phosphate isomerase</fullName>
        <shortName evidence="4">M1Pi</shortName>
        <shortName evidence="4">MTR-1-P isomerase</shortName>
        <ecNumber evidence="4">5.3.1.23</ecNumber>
    </recommendedName>
    <alternativeName>
        <fullName evidence="4">S-methyl-5-thioribose-1-phosphate isomerase</fullName>
    </alternativeName>
</protein>
<dbReference type="Gene3D" id="1.20.120.420">
    <property type="entry name" value="translation initiation factor eif-2b, domain 1"/>
    <property type="match status" value="1"/>
</dbReference>
<dbReference type="GO" id="GO:0046523">
    <property type="term" value="F:S-methyl-5-thioribose-1-phosphate isomerase activity"/>
    <property type="evidence" value="ECO:0007669"/>
    <property type="project" value="UniProtKB-UniRule"/>
</dbReference>
<dbReference type="FunFam" id="3.40.50.10470:FF:000010">
    <property type="entry name" value="Methylthioribose-1-phosphate isomerase"/>
    <property type="match status" value="1"/>
</dbReference>
<comment type="pathway">
    <text evidence="4">Amino-acid biosynthesis; L-methionine biosynthesis via salvage pathway; L-methionine from S-methyl-5-thio-alpha-D-ribose 1-phosphate: step 1/6.</text>
</comment>
<keyword evidence="3 4" id="KW-0413">Isomerase</keyword>
<dbReference type="InterPro" id="IPR005251">
    <property type="entry name" value="IF-M1Pi"/>
</dbReference>
<sequence length="332" mass="35651">MIDQTRLPGEEVYCEYGDYKSVAEAIRGMIIRGAPAIGVAAAMGVALGAREIIADTPESFLRQLDNVCDVMARTRPTAVNLFWAIERMKRVAAEHSDRSLDEVREILKAEAIRIEEEDLELCKAIGRHGAALIPEGATVLTHCNAGGLATAGYGTALGVIRAAHEAGKNIQVFADETRPWLQGARLTAWELMKDGIPVTLISDNMAGFFMKNGEITCCVVGADRIAANGDTANKIGTYSVAVLARENNIPFYVAAPTSTLDLSLENGDQIPIEERHAREVTHLQGLPVAPEGIAVRNPAFDVTPARYIAGIITEKGVITGDYTAKLKALVTP</sequence>
<keyword evidence="6" id="KW-1185">Reference proteome</keyword>
<evidence type="ECO:0000256" key="3">
    <source>
        <dbReference type="ARBA" id="ARBA00023235"/>
    </source>
</evidence>
<dbReference type="SUPFAM" id="SSF100950">
    <property type="entry name" value="NagB/RpiA/CoA transferase-like"/>
    <property type="match status" value="1"/>
</dbReference>
<keyword evidence="2 4" id="KW-0486">Methionine biosynthesis</keyword>
<reference evidence="5" key="1">
    <citation type="submission" date="2022-12" db="EMBL/GenBank/DDBJ databases">
        <title>Reference genome sequencing for broad-spectrum identification of bacterial and archaeal isolates by mass spectrometry.</title>
        <authorList>
            <person name="Sekiguchi Y."/>
            <person name="Tourlousse D.M."/>
        </authorList>
    </citation>
    <scope>NUCLEOTIDE SEQUENCE</scope>
    <source>
        <strain evidence="5">H2</strain>
    </source>
</reference>
<dbReference type="HAMAP" id="MF_01678">
    <property type="entry name" value="Salvage_MtnA"/>
    <property type="match status" value="1"/>
</dbReference>
<dbReference type="InterPro" id="IPR037171">
    <property type="entry name" value="NagB/RpiA_transferase-like"/>
</dbReference>
<organism evidence="5 6">
    <name type="scientific">Geobacter hydrogenophilus</name>
    <dbReference type="NCBI Taxonomy" id="40983"/>
    <lineage>
        <taxon>Bacteria</taxon>
        <taxon>Pseudomonadati</taxon>
        <taxon>Thermodesulfobacteriota</taxon>
        <taxon>Desulfuromonadia</taxon>
        <taxon>Geobacterales</taxon>
        <taxon>Geobacteraceae</taxon>
        <taxon>Geobacter</taxon>
    </lineage>
</organism>
<gene>
    <name evidence="4 5" type="primary">mtnA</name>
    <name evidence="5" type="ORF">GHYDROH2_15910</name>
</gene>
<evidence type="ECO:0000256" key="2">
    <source>
        <dbReference type="ARBA" id="ARBA00023167"/>
    </source>
</evidence>
<evidence type="ECO:0000256" key="1">
    <source>
        <dbReference type="ARBA" id="ARBA00022605"/>
    </source>
</evidence>
<feature type="binding site" evidence="4">
    <location>
        <begin position="32"/>
        <end position="34"/>
    </location>
    <ligand>
        <name>substrate</name>
    </ligand>
</feature>
<proteinExistence type="inferred from homology"/>